<comment type="caution">
    <text evidence="4">The sequence shown here is derived from an EMBL/GenBank/DDBJ whole genome shotgun (WGS) entry which is preliminary data.</text>
</comment>
<organism evidence="4 5">
    <name type="scientific">Burkholderia ubonensis</name>
    <dbReference type="NCBI Taxonomy" id="101571"/>
    <lineage>
        <taxon>Bacteria</taxon>
        <taxon>Pseudomonadati</taxon>
        <taxon>Pseudomonadota</taxon>
        <taxon>Betaproteobacteria</taxon>
        <taxon>Burkholderiales</taxon>
        <taxon>Burkholderiaceae</taxon>
        <taxon>Burkholderia</taxon>
        <taxon>Burkholderia cepacia complex</taxon>
    </lineage>
</organism>
<sequence length="175" mass="18753">MFKHLLVPTDGSALSDAALQMAVALAKEHSANLTVLHVIPEFHMFTSDAEMLGDTKERFQQVAQQHAEAFLAAATAIAQHAGVECEAISLTEAHAHEAIIDVATRRNCDLIVMASHGRSGARALLIGSETQKVLTHSDIPVLVVRPPKSLQPRNETTPGATGAPRQSRNPPFISL</sequence>
<reference evidence="4 5" key="1">
    <citation type="submission" date="2015-11" db="EMBL/GenBank/DDBJ databases">
        <title>Expanding the genomic diversity of Burkholderia species for the development of highly accurate diagnostics.</title>
        <authorList>
            <person name="Sahl J."/>
            <person name="Keim P."/>
            <person name="Wagner D."/>
        </authorList>
    </citation>
    <scope>NUCLEOTIDE SEQUENCE [LARGE SCALE GENOMIC DNA]</scope>
    <source>
        <strain evidence="4 5">MSMB1137WGS</strain>
    </source>
</reference>
<dbReference type="InterPro" id="IPR006016">
    <property type="entry name" value="UspA"/>
</dbReference>
<dbReference type="PANTHER" id="PTHR46268">
    <property type="entry name" value="STRESS RESPONSE PROTEIN NHAX"/>
    <property type="match status" value="1"/>
</dbReference>
<dbReference type="SUPFAM" id="SSF52402">
    <property type="entry name" value="Adenine nucleotide alpha hydrolases-like"/>
    <property type="match status" value="1"/>
</dbReference>
<feature type="region of interest" description="Disordered" evidence="2">
    <location>
        <begin position="146"/>
        <end position="175"/>
    </location>
</feature>
<evidence type="ECO:0000256" key="2">
    <source>
        <dbReference type="SAM" id="MobiDB-lite"/>
    </source>
</evidence>
<dbReference type="InterPro" id="IPR006015">
    <property type="entry name" value="Universal_stress_UspA"/>
</dbReference>
<dbReference type="Gene3D" id="3.40.50.620">
    <property type="entry name" value="HUPs"/>
    <property type="match status" value="1"/>
</dbReference>
<feature type="compositionally biased region" description="Polar residues" evidence="2">
    <location>
        <begin position="151"/>
        <end position="169"/>
    </location>
</feature>
<dbReference type="RefSeq" id="WP_059934041.1">
    <property type="nucleotide sequence ID" value="NZ_LPDO01000151.1"/>
</dbReference>
<dbReference type="Pfam" id="PF00582">
    <property type="entry name" value="Usp"/>
    <property type="match status" value="1"/>
</dbReference>
<dbReference type="EMBL" id="LPDO01000151">
    <property type="protein sequence ID" value="KVT41310.1"/>
    <property type="molecule type" value="Genomic_DNA"/>
</dbReference>
<protein>
    <submittedName>
        <fullName evidence="4">Universal stress protein</fullName>
    </submittedName>
</protein>
<feature type="domain" description="UspA" evidence="3">
    <location>
        <begin position="1"/>
        <end position="145"/>
    </location>
</feature>
<dbReference type="PIRSF" id="PIRSF006276">
    <property type="entry name" value="UspA"/>
    <property type="match status" value="1"/>
</dbReference>
<comment type="similarity">
    <text evidence="1">Belongs to the universal stress protein A family.</text>
</comment>
<dbReference type="InterPro" id="IPR014729">
    <property type="entry name" value="Rossmann-like_a/b/a_fold"/>
</dbReference>
<accession>A0AAW3MXY3</accession>
<evidence type="ECO:0000313" key="5">
    <source>
        <dbReference type="Proteomes" id="UP000056732"/>
    </source>
</evidence>
<dbReference type="PANTHER" id="PTHR46268:SF15">
    <property type="entry name" value="UNIVERSAL STRESS PROTEIN HP_0031"/>
    <property type="match status" value="1"/>
</dbReference>
<dbReference type="CDD" id="cd00293">
    <property type="entry name" value="USP-like"/>
    <property type="match status" value="1"/>
</dbReference>
<evidence type="ECO:0000313" key="4">
    <source>
        <dbReference type="EMBL" id="KVT41310.1"/>
    </source>
</evidence>
<dbReference type="AlphaFoldDB" id="A0AAW3MXY3"/>
<proteinExistence type="inferred from homology"/>
<gene>
    <name evidence="4" type="ORF">WK53_19810</name>
</gene>
<name>A0AAW3MXY3_9BURK</name>
<dbReference type="Proteomes" id="UP000056732">
    <property type="component" value="Unassembled WGS sequence"/>
</dbReference>
<dbReference type="PRINTS" id="PR01438">
    <property type="entry name" value="UNVRSLSTRESS"/>
</dbReference>
<evidence type="ECO:0000256" key="1">
    <source>
        <dbReference type="ARBA" id="ARBA00008791"/>
    </source>
</evidence>
<evidence type="ECO:0000259" key="3">
    <source>
        <dbReference type="Pfam" id="PF00582"/>
    </source>
</evidence>